<sequence>MAKLCLLANAASTHTEKWALALAEGGWEVEILSFLPAKLPRVKVHLIPRLAGDKIDVILRQNWVRKKVAEIKPDLIHSHYATSFGLLGALTGRHPLVISAWGSDIFSFPKASFLHARLLKWILAQADVLCSSSKIMAQEMQLYLDLQQVIEIIPFGVDTKRFSPPEEGQVSSLKRVKQDAPVVFGVAKGLHSVYGLDLLIEAFALVQRRFPQTLLRIAGEGPQRASLEDLAVRLGVSEFIEWLGQLPNAEVAGFYQSIDIVVIPSRQESFGVTAVEGSACARPVIASRIGGLTEVIVEGETGLLVSSEDISELSSAMESLIKDPALRERLGQQGRVNVLKYYDWQKNVAQMEAVYQRLLHPHT</sequence>
<dbReference type="Pfam" id="PF13477">
    <property type="entry name" value="Glyco_trans_4_2"/>
    <property type="match status" value="1"/>
</dbReference>
<gene>
    <name evidence="3" type="ORF">SAMN05443529_10338</name>
</gene>
<dbReference type="OrthoDB" id="9810929at2"/>
<dbReference type="InterPro" id="IPR050194">
    <property type="entry name" value="Glycosyltransferase_grp1"/>
</dbReference>
<protein>
    <submittedName>
        <fullName evidence="3">Glycosyltransferase involved in cell wall bisynthesis</fullName>
    </submittedName>
</protein>
<dbReference type="GO" id="GO:0016757">
    <property type="term" value="F:glycosyltransferase activity"/>
    <property type="evidence" value="ECO:0007669"/>
    <property type="project" value="InterPro"/>
</dbReference>
<keyword evidence="4" id="KW-1185">Reference proteome</keyword>
<dbReference type="PANTHER" id="PTHR45947">
    <property type="entry name" value="SULFOQUINOVOSYL TRANSFERASE SQD2"/>
    <property type="match status" value="1"/>
</dbReference>
<evidence type="ECO:0000259" key="1">
    <source>
        <dbReference type="Pfam" id="PF00534"/>
    </source>
</evidence>
<dbReference type="InterPro" id="IPR028098">
    <property type="entry name" value="Glyco_trans_4-like_N"/>
</dbReference>
<evidence type="ECO:0000259" key="2">
    <source>
        <dbReference type="Pfam" id="PF13477"/>
    </source>
</evidence>
<dbReference type="Proteomes" id="UP000198656">
    <property type="component" value="Unassembled WGS sequence"/>
</dbReference>
<keyword evidence="3" id="KW-0808">Transferase</keyword>
<dbReference type="PANTHER" id="PTHR45947:SF3">
    <property type="entry name" value="SULFOQUINOVOSYL TRANSFERASE SQD2"/>
    <property type="match status" value="1"/>
</dbReference>
<accession>A0A1G7U6D7</accession>
<organism evidence="3 4">
    <name type="scientific">Desulfosporosinus hippei DSM 8344</name>
    <dbReference type="NCBI Taxonomy" id="1121419"/>
    <lineage>
        <taxon>Bacteria</taxon>
        <taxon>Bacillati</taxon>
        <taxon>Bacillota</taxon>
        <taxon>Clostridia</taxon>
        <taxon>Eubacteriales</taxon>
        <taxon>Desulfitobacteriaceae</taxon>
        <taxon>Desulfosporosinus</taxon>
    </lineage>
</organism>
<dbReference type="STRING" id="1121419.SAMN05443529_10338"/>
<feature type="domain" description="Glycosyltransferase subfamily 4-like N-terminal" evidence="2">
    <location>
        <begin position="3"/>
        <end position="132"/>
    </location>
</feature>
<reference evidence="4" key="1">
    <citation type="submission" date="2016-10" db="EMBL/GenBank/DDBJ databases">
        <authorList>
            <person name="Varghese N."/>
            <person name="Submissions S."/>
        </authorList>
    </citation>
    <scope>NUCLEOTIDE SEQUENCE [LARGE SCALE GENOMIC DNA]</scope>
    <source>
        <strain evidence="4">DSM 8344</strain>
    </source>
</reference>
<dbReference type="SUPFAM" id="SSF53756">
    <property type="entry name" value="UDP-Glycosyltransferase/glycogen phosphorylase"/>
    <property type="match status" value="1"/>
</dbReference>
<feature type="domain" description="Glycosyl transferase family 1" evidence="1">
    <location>
        <begin position="180"/>
        <end position="335"/>
    </location>
</feature>
<dbReference type="AlphaFoldDB" id="A0A1G7U6D7"/>
<dbReference type="InterPro" id="IPR001296">
    <property type="entry name" value="Glyco_trans_1"/>
</dbReference>
<dbReference type="Gene3D" id="3.40.50.2000">
    <property type="entry name" value="Glycogen Phosphorylase B"/>
    <property type="match status" value="2"/>
</dbReference>
<dbReference type="RefSeq" id="WP_092330046.1">
    <property type="nucleotide sequence ID" value="NZ_FNCP01000003.1"/>
</dbReference>
<evidence type="ECO:0000313" key="4">
    <source>
        <dbReference type="Proteomes" id="UP000198656"/>
    </source>
</evidence>
<dbReference type="Pfam" id="PF00534">
    <property type="entry name" value="Glycos_transf_1"/>
    <property type="match status" value="1"/>
</dbReference>
<dbReference type="EMBL" id="FNCP01000003">
    <property type="protein sequence ID" value="SDG42997.1"/>
    <property type="molecule type" value="Genomic_DNA"/>
</dbReference>
<proteinExistence type="predicted"/>
<name>A0A1G7U6D7_9FIRM</name>
<evidence type="ECO:0000313" key="3">
    <source>
        <dbReference type="EMBL" id="SDG42997.1"/>
    </source>
</evidence>